<proteinExistence type="inferred from homology"/>
<comment type="similarity">
    <text evidence="12">Belongs to the RecU family.</text>
</comment>
<evidence type="ECO:0000313" key="15">
    <source>
        <dbReference type="Proteomes" id="UP000763505"/>
    </source>
</evidence>
<keyword evidence="4" id="KW-0540">Nuclease</keyword>
<evidence type="ECO:0000256" key="4">
    <source>
        <dbReference type="ARBA" id="ARBA00022722"/>
    </source>
</evidence>
<keyword evidence="6" id="KW-0255">Endonuclease</keyword>
<reference evidence="14" key="1">
    <citation type="journal article" date="2021" name="PeerJ">
        <title>Extensive microbial diversity within the chicken gut microbiome revealed by metagenomics and culture.</title>
        <authorList>
            <person name="Gilroy R."/>
            <person name="Ravi A."/>
            <person name="Getino M."/>
            <person name="Pursley I."/>
            <person name="Horton D.L."/>
            <person name="Alikhan N.F."/>
            <person name="Baker D."/>
            <person name="Gharbi K."/>
            <person name="Hall N."/>
            <person name="Watson M."/>
            <person name="Adriaenssens E.M."/>
            <person name="Foster-Nyarko E."/>
            <person name="Jarju S."/>
            <person name="Secka A."/>
            <person name="Antonio M."/>
            <person name="Oren A."/>
            <person name="Chaudhuri R.R."/>
            <person name="La Ragione R."/>
            <person name="Hildebrand F."/>
            <person name="Pallen M.J."/>
        </authorList>
    </citation>
    <scope>NUCLEOTIDE SEQUENCE</scope>
    <source>
        <strain evidence="14">6019</strain>
    </source>
</reference>
<dbReference type="InterPro" id="IPR004612">
    <property type="entry name" value="Resolv_RecU"/>
</dbReference>
<gene>
    <name evidence="14" type="ORF">K8V35_05775</name>
</gene>
<evidence type="ECO:0000256" key="6">
    <source>
        <dbReference type="ARBA" id="ARBA00022759"/>
    </source>
</evidence>
<dbReference type="Pfam" id="PF03838">
    <property type="entry name" value="RecU"/>
    <property type="match status" value="1"/>
</dbReference>
<keyword evidence="3" id="KW-0963">Cytoplasm</keyword>
<dbReference type="GO" id="GO:0005737">
    <property type="term" value="C:cytoplasm"/>
    <property type="evidence" value="ECO:0007669"/>
    <property type="project" value="UniProtKB-SubCell"/>
</dbReference>
<dbReference type="GO" id="GO:0004519">
    <property type="term" value="F:endonuclease activity"/>
    <property type="evidence" value="ECO:0007669"/>
    <property type="project" value="UniProtKB-KW"/>
</dbReference>
<accession>A0A921JBM2</accession>
<evidence type="ECO:0000256" key="5">
    <source>
        <dbReference type="ARBA" id="ARBA00022723"/>
    </source>
</evidence>
<dbReference type="EMBL" id="DYYI01000064">
    <property type="protein sequence ID" value="HJE19843.1"/>
    <property type="molecule type" value="Genomic_DNA"/>
</dbReference>
<keyword evidence="11" id="KW-0234">DNA repair</keyword>
<evidence type="ECO:0000256" key="7">
    <source>
        <dbReference type="ARBA" id="ARBA00022763"/>
    </source>
</evidence>
<comment type="subcellular location">
    <subcellularLocation>
        <location evidence="2">Cytoplasm</location>
    </subcellularLocation>
</comment>
<evidence type="ECO:0000256" key="2">
    <source>
        <dbReference type="ARBA" id="ARBA00004496"/>
    </source>
</evidence>
<reference evidence="14" key="2">
    <citation type="submission" date="2021-09" db="EMBL/GenBank/DDBJ databases">
        <authorList>
            <person name="Gilroy R."/>
        </authorList>
    </citation>
    <scope>NUCLEOTIDE SEQUENCE</scope>
    <source>
        <strain evidence="14">6019</strain>
    </source>
</reference>
<evidence type="ECO:0000256" key="3">
    <source>
        <dbReference type="ARBA" id="ARBA00022490"/>
    </source>
</evidence>
<dbReference type="GO" id="GO:0006281">
    <property type="term" value="P:DNA repair"/>
    <property type="evidence" value="ECO:0007669"/>
    <property type="project" value="UniProtKB-KW"/>
</dbReference>
<evidence type="ECO:0000256" key="12">
    <source>
        <dbReference type="ARBA" id="ARBA00023447"/>
    </source>
</evidence>
<evidence type="ECO:0000256" key="9">
    <source>
        <dbReference type="ARBA" id="ARBA00022842"/>
    </source>
</evidence>
<evidence type="ECO:0000256" key="13">
    <source>
        <dbReference type="ARBA" id="ARBA00029523"/>
    </source>
</evidence>
<dbReference type="Proteomes" id="UP000763505">
    <property type="component" value="Unassembled WGS sequence"/>
</dbReference>
<sequence length="171" mass="19243">MTQKQASYKAVKSGGQFEQQIIATNQKYAMQKIGVIEKIPTGTKAIPTGRGVRWIPAEKTGCDFIGHYKGVPVALEAKSTVNKTAFPLFVHGKAMVKQHQLAFLKRYEASGGRSYVLIHFKTIRRTFRVPVGKYMELTENATQANKKSLNIKLFESYEVDIKEYLKGVNDK</sequence>
<dbReference type="Gene3D" id="3.40.1350.10">
    <property type="match status" value="1"/>
</dbReference>
<evidence type="ECO:0000256" key="8">
    <source>
        <dbReference type="ARBA" id="ARBA00022801"/>
    </source>
</evidence>
<evidence type="ECO:0000256" key="10">
    <source>
        <dbReference type="ARBA" id="ARBA00023172"/>
    </source>
</evidence>
<evidence type="ECO:0000313" key="14">
    <source>
        <dbReference type="EMBL" id="HJE19843.1"/>
    </source>
</evidence>
<protein>
    <recommendedName>
        <fullName evidence="13">Holliday junction resolvase RecU</fullName>
    </recommendedName>
</protein>
<dbReference type="SUPFAM" id="SSF52980">
    <property type="entry name" value="Restriction endonuclease-like"/>
    <property type="match status" value="1"/>
</dbReference>
<dbReference type="GO" id="GO:0046872">
    <property type="term" value="F:metal ion binding"/>
    <property type="evidence" value="ECO:0007669"/>
    <property type="project" value="UniProtKB-KW"/>
</dbReference>
<dbReference type="GO" id="GO:0003676">
    <property type="term" value="F:nucleic acid binding"/>
    <property type="evidence" value="ECO:0007669"/>
    <property type="project" value="InterPro"/>
</dbReference>
<dbReference type="GO" id="GO:0006310">
    <property type="term" value="P:DNA recombination"/>
    <property type="evidence" value="ECO:0007669"/>
    <property type="project" value="UniProtKB-KW"/>
</dbReference>
<keyword evidence="9" id="KW-0460">Magnesium</keyword>
<dbReference type="AlphaFoldDB" id="A0A921JBM2"/>
<keyword evidence="10" id="KW-0233">DNA recombination</keyword>
<dbReference type="InterPro" id="IPR011856">
    <property type="entry name" value="tRNA_endonuc-like_dom_sf"/>
</dbReference>
<dbReference type="GO" id="GO:0016787">
    <property type="term" value="F:hydrolase activity"/>
    <property type="evidence" value="ECO:0007669"/>
    <property type="project" value="UniProtKB-KW"/>
</dbReference>
<evidence type="ECO:0000256" key="1">
    <source>
        <dbReference type="ARBA" id="ARBA00001946"/>
    </source>
</evidence>
<evidence type="ECO:0000256" key="11">
    <source>
        <dbReference type="ARBA" id="ARBA00023204"/>
    </source>
</evidence>
<keyword evidence="8 14" id="KW-0378">Hydrolase</keyword>
<comment type="caution">
    <text evidence="14">The sequence shown here is derived from an EMBL/GenBank/DDBJ whole genome shotgun (WGS) entry which is preliminary data.</text>
</comment>
<name>A0A921JBM2_9STAP</name>
<keyword evidence="7" id="KW-0227">DNA damage</keyword>
<keyword evidence="5" id="KW-0479">Metal-binding</keyword>
<organism evidence="14 15">
    <name type="scientific">Aliicoccus persicus</name>
    <dbReference type="NCBI Taxonomy" id="930138"/>
    <lineage>
        <taxon>Bacteria</taxon>
        <taxon>Bacillati</taxon>
        <taxon>Bacillota</taxon>
        <taxon>Bacilli</taxon>
        <taxon>Bacillales</taxon>
        <taxon>Staphylococcaceae</taxon>
        <taxon>Aliicoccus</taxon>
    </lineage>
</organism>
<comment type="cofactor">
    <cofactor evidence="1">
        <name>Mg(2+)</name>
        <dbReference type="ChEBI" id="CHEBI:18420"/>
    </cofactor>
</comment>
<dbReference type="InterPro" id="IPR011335">
    <property type="entry name" value="Restrct_endonuc-II-like"/>
</dbReference>